<dbReference type="VEuPathDB" id="AmoebaDB:NF0108980"/>
<dbReference type="GeneID" id="68108713"/>
<dbReference type="InterPro" id="IPR016135">
    <property type="entry name" value="UBQ-conjugating_enzyme/RWD"/>
</dbReference>
<dbReference type="Pfam" id="PF00179">
    <property type="entry name" value="UQ_con"/>
    <property type="match status" value="1"/>
</dbReference>
<protein>
    <recommendedName>
        <fullName evidence="3">UBC core domain-containing protein</fullName>
    </recommendedName>
</protein>
<dbReference type="InterPro" id="IPR050113">
    <property type="entry name" value="Ub_conjugating_enzyme"/>
</dbReference>
<feature type="domain" description="UBC core" evidence="3">
    <location>
        <begin position="62"/>
        <end position="212"/>
    </location>
</feature>
<dbReference type="RefSeq" id="XP_044563865.1">
    <property type="nucleotide sequence ID" value="XM_044704585.1"/>
</dbReference>
<evidence type="ECO:0000313" key="4">
    <source>
        <dbReference type="EMBL" id="KAF0979152.1"/>
    </source>
</evidence>
<accession>A0A6A5BWX5</accession>
<dbReference type="AlphaFoldDB" id="A0A6A5BWX5"/>
<dbReference type="PANTHER" id="PTHR24067">
    <property type="entry name" value="UBIQUITIN-CONJUGATING ENZYME E2"/>
    <property type="match status" value="1"/>
</dbReference>
<dbReference type="EMBL" id="VFQX01000027">
    <property type="protein sequence ID" value="KAF0979152.1"/>
    <property type="molecule type" value="Genomic_DNA"/>
</dbReference>
<keyword evidence="2" id="KW-0472">Membrane</keyword>
<feature type="compositionally biased region" description="Polar residues" evidence="1">
    <location>
        <begin position="49"/>
        <end position="58"/>
    </location>
</feature>
<dbReference type="CDD" id="cd23799">
    <property type="entry name" value="UBCc_UBE2J"/>
    <property type="match status" value="1"/>
</dbReference>
<feature type="compositionally biased region" description="Low complexity" evidence="1">
    <location>
        <begin position="1"/>
        <end position="18"/>
    </location>
</feature>
<feature type="transmembrane region" description="Helical" evidence="2">
    <location>
        <begin position="334"/>
        <end position="353"/>
    </location>
</feature>
<dbReference type="Gene3D" id="3.10.110.10">
    <property type="entry name" value="Ubiquitin Conjugating Enzyme"/>
    <property type="match status" value="1"/>
</dbReference>
<dbReference type="VEuPathDB" id="AmoebaDB:FDP41_001495"/>
<evidence type="ECO:0000256" key="1">
    <source>
        <dbReference type="SAM" id="MobiDB-lite"/>
    </source>
</evidence>
<keyword evidence="5" id="KW-1185">Reference proteome</keyword>
<feature type="compositionally biased region" description="Low complexity" evidence="1">
    <location>
        <begin position="37"/>
        <end position="48"/>
    </location>
</feature>
<dbReference type="VEuPathDB" id="AmoebaDB:NfTy_053310"/>
<name>A0A6A5BWX5_NAEFO</name>
<evidence type="ECO:0000256" key="2">
    <source>
        <dbReference type="SAM" id="Phobius"/>
    </source>
</evidence>
<dbReference type="FunFam" id="3.10.110.10:FF:000086">
    <property type="entry name" value="Ubiquitin-conjugating enzyme E2 J1"/>
    <property type="match status" value="1"/>
</dbReference>
<dbReference type="Proteomes" id="UP000444721">
    <property type="component" value="Unassembled WGS sequence"/>
</dbReference>
<feature type="region of interest" description="Disordered" evidence="1">
    <location>
        <begin position="1"/>
        <end position="59"/>
    </location>
</feature>
<dbReference type="SMART" id="SM00212">
    <property type="entry name" value="UBCc"/>
    <property type="match status" value="1"/>
</dbReference>
<dbReference type="InterPro" id="IPR000608">
    <property type="entry name" value="UBC"/>
</dbReference>
<organism evidence="4 5">
    <name type="scientific">Naegleria fowleri</name>
    <name type="common">Brain eating amoeba</name>
    <dbReference type="NCBI Taxonomy" id="5763"/>
    <lineage>
        <taxon>Eukaryota</taxon>
        <taxon>Discoba</taxon>
        <taxon>Heterolobosea</taxon>
        <taxon>Tetramitia</taxon>
        <taxon>Eutetramitia</taxon>
        <taxon>Vahlkampfiidae</taxon>
        <taxon>Naegleria</taxon>
    </lineage>
</organism>
<dbReference type="PROSITE" id="PS50127">
    <property type="entry name" value="UBC_2"/>
    <property type="match status" value="1"/>
</dbReference>
<feature type="region of interest" description="Disordered" evidence="1">
    <location>
        <begin position="215"/>
        <end position="249"/>
    </location>
</feature>
<evidence type="ECO:0000259" key="3">
    <source>
        <dbReference type="PROSITE" id="PS50127"/>
    </source>
</evidence>
<comment type="caution">
    <text evidence="4">The sequence shown here is derived from an EMBL/GenBank/DDBJ whole genome shotgun (WGS) entry which is preliminary data.</text>
</comment>
<sequence length="359" mass="39544">MSGDPTQQQPPTTTTATTKSSTAGALIAPNGTSPTINHVNNNHTNNNNLSIPTTSNMNKSHHGIKRILSEVRELQKNPSDEYEAHPLEDNLFEWHFTLSGPKGTDFEGGIYHGRIILPPEYPHKPPDIVLLTPNGRFETNTKICLSLTSYHPESWTPQWGIRTVLIALQGFFPTEAKGIGSIEYPSNVRKRLAIQSRKWKCDICKTINEEVLTQSPQIPSGGETSSTTTAVMTDSTAQTQQHQQAEMASISTAAEHGNRCISEACNHVNHPHYQQQQQQQGEIVMTTSQPSLDVNSETILSSSVNTTTPTKTESKRKLSAAARTPLTNNKKSTVFLDVLIAALAILIAYILYYRFSNGK</sequence>
<proteinExistence type="predicted"/>
<gene>
    <name evidence="4" type="ORF">FDP41_001495</name>
</gene>
<evidence type="ECO:0000313" key="5">
    <source>
        <dbReference type="Proteomes" id="UP000444721"/>
    </source>
</evidence>
<dbReference type="OrthoDB" id="1158011at2759"/>
<keyword evidence="2" id="KW-0812">Transmembrane</keyword>
<dbReference type="SUPFAM" id="SSF54495">
    <property type="entry name" value="UBC-like"/>
    <property type="match status" value="1"/>
</dbReference>
<keyword evidence="2" id="KW-1133">Transmembrane helix</keyword>
<reference evidence="4 5" key="1">
    <citation type="journal article" date="2019" name="Sci. Rep.">
        <title>Nanopore sequencing improves the draft genome of the human pathogenic amoeba Naegleria fowleri.</title>
        <authorList>
            <person name="Liechti N."/>
            <person name="Schurch N."/>
            <person name="Bruggmann R."/>
            <person name="Wittwer M."/>
        </authorList>
    </citation>
    <scope>NUCLEOTIDE SEQUENCE [LARGE SCALE GENOMIC DNA]</scope>
    <source>
        <strain evidence="4 5">ATCC 30894</strain>
    </source>
</reference>